<dbReference type="RefSeq" id="WP_077579225.1">
    <property type="nucleotide sequence ID" value="NZ_MUFB01000016.1"/>
</dbReference>
<comment type="caution">
    <text evidence="2">The sequence shown here is derived from an EMBL/GenBank/DDBJ whole genome shotgun (WGS) entry which is preliminary data.</text>
</comment>
<keyword evidence="1" id="KW-1133">Transmembrane helix</keyword>
<proteinExistence type="predicted"/>
<name>A0ABX3K848_9GAMM</name>
<gene>
    <name evidence="2" type="ORF">BZG73_09690</name>
</gene>
<feature type="transmembrane region" description="Helical" evidence="1">
    <location>
        <begin position="58"/>
        <end position="77"/>
    </location>
</feature>
<evidence type="ECO:0000313" key="2">
    <source>
        <dbReference type="EMBL" id="OOE84536.1"/>
    </source>
</evidence>
<dbReference type="EMBL" id="MUFB01000016">
    <property type="protein sequence ID" value="OOE84536.1"/>
    <property type="molecule type" value="Genomic_DNA"/>
</dbReference>
<dbReference type="PANTHER" id="PTHR40031:SF1">
    <property type="entry name" value="MEMBRANE-BOUND METAL-DEPENDENT HYDROLASE"/>
    <property type="match status" value="1"/>
</dbReference>
<dbReference type="InterPro" id="IPR053170">
    <property type="entry name" value="Transcription_regulator"/>
</dbReference>
<reference evidence="2 3" key="1">
    <citation type="journal article" date="2017" name="Genome Announc.">
        <title>Draft Genome Sequences of Salinivibrio proteolyticus, Salinivibrio sharmensis, Salinivibrio siamensis, Salinivibrio costicola subsp. alcaliphilus, Salinivibrio costicola subsp. vallismortis, and 29 New Isolates Belonging to the Genus Salinivibrio.</title>
        <authorList>
            <person name="Lopez-Hermoso C."/>
            <person name="de la Haba R.R."/>
            <person name="Sanchez-Porro C."/>
            <person name="Bayliss S.C."/>
            <person name="Feil E.J."/>
            <person name="Ventosa A."/>
        </authorList>
    </citation>
    <scope>NUCLEOTIDE SEQUENCE [LARGE SCALE GENOMIC DNA]</scope>
    <source>
        <strain evidence="2 3">JCM 14472</strain>
    </source>
</reference>
<organism evidence="2 3">
    <name type="scientific">Salinivibrio siamensis</name>
    <dbReference type="NCBI Taxonomy" id="414286"/>
    <lineage>
        <taxon>Bacteria</taxon>
        <taxon>Pseudomonadati</taxon>
        <taxon>Pseudomonadota</taxon>
        <taxon>Gammaproteobacteria</taxon>
        <taxon>Vibrionales</taxon>
        <taxon>Vibrionaceae</taxon>
        <taxon>Salinivibrio</taxon>
    </lineage>
</organism>
<sequence length="360" mass="39739">MDSVTQAALGATVAGLVAGKRCSPKVLLAGAALGTLPDLDVLIDYGDPVANTVNHRGFSHSLFVLPWVGALIAWCWWRWQRQWPLWQVMTLVIAVLVTHPLLDAMTVYGTKLFWPLEVPSVAVASLFIIDPLYTVPLLVALISALVWRHLGAKACGVGLMVSSLYLASSVYQLQQIKTRVAEQTQGTLLEGQPLIIMPTPFNTLLWRVVVSGEEQYWEGLASRLDANPSIDWVAQPLGEWPLANSDTLSALRTFSRNFIRFENRNGQQVVTDLRFGVAAYQPFQFLLAEQNTDGDWYPVSPKQLEPGPLPETALPALWQRLLGDQSIDAKLCRQSCQQTDPRWAEPISSAALPATASEKQ</sequence>
<dbReference type="PANTHER" id="PTHR40031">
    <property type="entry name" value="HYPOTHETICAL MEMBRANE SPANNING PROTEIN"/>
    <property type="match status" value="1"/>
</dbReference>
<dbReference type="InterPro" id="IPR007404">
    <property type="entry name" value="YdjM-like"/>
</dbReference>
<accession>A0ABX3K848</accession>
<keyword evidence="2" id="KW-0378">Hydrolase</keyword>
<evidence type="ECO:0000256" key="1">
    <source>
        <dbReference type="SAM" id="Phobius"/>
    </source>
</evidence>
<dbReference type="Proteomes" id="UP000189410">
    <property type="component" value="Unassembled WGS sequence"/>
</dbReference>
<keyword evidence="1" id="KW-0812">Transmembrane</keyword>
<feature type="transmembrane region" description="Helical" evidence="1">
    <location>
        <begin position="84"/>
        <end position="102"/>
    </location>
</feature>
<dbReference type="Pfam" id="PF04307">
    <property type="entry name" value="YdjM"/>
    <property type="match status" value="1"/>
</dbReference>
<protein>
    <submittedName>
        <fullName evidence="2">Hydrolase</fullName>
    </submittedName>
</protein>
<feature type="transmembrane region" description="Helical" evidence="1">
    <location>
        <begin position="122"/>
        <end position="147"/>
    </location>
</feature>
<keyword evidence="1" id="KW-0472">Membrane</keyword>
<evidence type="ECO:0000313" key="3">
    <source>
        <dbReference type="Proteomes" id="UP000189410"/>
    </source>
</evidence>
<feature type="transmembrane region" description="Helical" evidence="1">
    <location>
        <begin position="154"/>
        <end position="173"/>
    </location>
</feature>
<dbReference type="GO" id="GO:0016787">
    <property type="term" value="F:hydrolase activity"/>
    <property type="evidence" value="ECO:0007669"/>
    <property type="project" value="UniProtKB-KW"/>
</dbReference>
<keyword evidence="3" id="KW-1185">Reference proteome</keyword>